<evidence type="ECO:0000313" key="2">
    <source>
        <dbReference type="Proteomes" id="UP001055439"/>
    </source>
</evidence>
<protein>
    <submittedName>
        <fullName evidence="1">Uncharacterized protein</fullName>
    </submittedName>
</protein>
<name>A0A9E7KW94_9LILI</name>
<evidence type="ECO:0000313" key="1">
    <source>
        <dbReference type="EMBL" id="URE34537.1"/>
    </source>
</evidence>
<keyword evidence="2" id="KW-1185">Reference proteome</keyword>
<dbReference type="AlphaFoldDB" id="A0A9E7KW94"/>
<dbReference type="Proteomes" id="UP001055439">
    <property type="component" value="Chromosome 8"/>
</dbReference>
<accession>A0A9E7KW94</accession>
<dbReference type="EMBL" id="CP097510">
    <property type="protein sequence ID" value="URE34537.1"/>
    <property type="molecule type" value="Genomic_DNA"/>
</dbReference>
<gene>
    <name evidence="1" type="ORF">MUK42_16665</name>
</gene>
<dbReference type="OrthoDB" id="10250935at2759"/>
<proteinExistence type="predicted"/>
<reference evidence="1" key="1">
    <citation type="submission" date="2022-05" db="EMBL/GenBank/DDBJ databases">
        <title>The Musa troglodytarum L. genome provides insights into the mechanism of non-climacteric behaviour and enrichment of carotenoids.</title>
        <authorList>
            <person name="Wang J."/>
        </authorList>
    </citation>
    <scope>NUCLEOTIDE SEQUENCE</scope>
    <source>
        <tissue evidence="1">Leaf</tissue>
    </source>
</reference>
<feature type="non-terminal residue" evidence="1">
    <location>
        <position position="1"/>
    </location>
</feature>
<organism evidence="1 2">
    <name type="scientific">Musa troglodytarum</name>
    <name type="common">fe'i banana</name>
    <dbReference type="NCBI Taxonomy" id="320322"/>
    <lineage>
        <taxon>Eukaryota</taxon>
        <taxon>Viridiplantae</taxon>
        <taxon>Streptophyta</taxon>
        <taxon>Embryophyta</taxon>
        <taxon>Tracheophyta</taxon>
        <taxon>Spermatophyta</taxon>
        <taxon>Magnoliopsida</taxon>
        <taxon>Liliopsida</taxon>
        <taxon>Zingiberales</taxon>
        <taxon>Musaceae</taxon>
        <taxon>Musa</taxon>
    </lineage>
</organism>
<sequence length="99" mass="11299">RKKRQHGISPLKSLPRPCLRVGGTCREEWFLPLDPRTPPGSRFSHPKVYSRFLLPQAKQAFPEPPLAPRSDRSLYLPSSAVHPLSRATFPELQMLVIFI</sequence>